<dbReference type="Pfam" id="PF00271">
    <property type="entry name" value="Helicase_C"/>
    <property type="match status" value="1"/>
</dbReference>
<evidence type="ECO:0000256" key="7">
    <source>
        <dbReference type="ARBA" id="ARBA00061045"/>
    </source>
</evidence>
<keyword evidence="13" id="KW-1185">Reference proteome</keyword>
<dbReference type="InterPro" id="IPR025696">
    <property type="entry name" value="Beta-barrel_MTR4"/>
</dbReference>
<dbReference type="RefSeq" id="XP_007513005.1">
    <property type="nucleotide sequence ID" value="XM_007512943.1"/>
</dbReference>
<dbReference type="PANTHER" id="PTHR12131:SF25">
    <property type="entry name" value="DEXH-BOX ATP-DEPENDENT RNA HELICASE DEXH9"/>
    <property type="match status" value="1"/>
</dbReference>
<feature type="domain" description="Helicase C-terminal" evidence="11">
    <location>
        <begin position="355"/>
        <end position="556"/>
    </location>
</feature>
<dbReference type="GO" id="GO:0016787">
    <property type="term" value="F:hydrolase activity"/>
    <property type="evidence" value="ECO:0007669"/>
    <property type="project" value="UniProtKB-KW"/>
</dbReference>
<dbReference type="Proteomes" id="UP000198341">
    <property type="component" value="Chromosome 5"/>
</dbReference>
<keyword evidence="6" id="KW-0539">Nucleus</keyword>
<feature type="domain" description="Helicase ATP-binding" evidence="10">
    <location>
        <begin position="118"/>
        <end position="274"/>
    </location>
</feature>
<keyword evidence="3" id="KW-0378">Hydrolase</keyword>
<dbReference type="EMBL" id="FO082274">
    <property type="protein sequence ID" value="CCO16563.1"/>
    <property type="molecule type" value="Genomic_DNA"/>
</dbReference>
<evidence type="ECO:0000256" key="4">
    <source>
        <dbReference type="ARBA" id="ARBA00022806"/>
    </source>
</evidence>
<dbReference type="Pfam" id="PF00270">
    <property type="entry name" value="DEAD"/>
    <property type="match status" value="1"/>
</dbReference>
<dbReference type="SMART" id="SM00487">
    <property type="entry name" value="DEXDc"/>
    <property type="match status" value="1"/>
</dbReference>
<dbReference type="GO" id="GO:0003723">
    <property type="term" value="F:RNA binding"/>
    <property type="evidence" value="ECO:0007669"/>
    <property type="project" value="InterPro"/>
</dbReference>
<dbReference type="GO" id="GO:0005634">
    <property type="term" value="C:nucleus"/>
    <property type="evidence" value="ECO:0007669"/>
    <property type="project" value="UniProtKB-SubCell"/>
</dbReference>
<gene>
    <name evidence="12" type="ORF">Bathy05g03250</name>
</gene>
<reference evidence="12 13" key="1">
    <citation type="submission" date="2011-10" db="EMBL/GenBank/DDBJ databases">
        <authorList>
            <person name="Genoscope - CEA"/>
        </authorList>
    </citation>
    <scope>NUCLEOTIDE SEQUENCE [LARGE SCALE GENOMIC DNA]</scope>
    <source>
        <strain evidence="12 13">RCC 1105</strain>
    </source>
</reference>
<evidence type="ECO:0000256" key="6">
    <source>
        <dbReference type="ARBA" id="ARBA00023242"/>
    </source>
</evidence>
<dbReference type="InterPro" id="IPR011545">
    <property type="entry name" value="DEAD/DEAH_box_helicase_dom"/>
</dbReference>
<evidence type="ECO:0000256" key="1">
    <source>
        <dbReference type="ARBA" id="ARBA00004123"/>
    </source>
</evidence>
<feature type="compositionally biased region" description="Basic and acidic residues" evidence="9">
    <location>
        <begin position="7"/>
        <end position="16"/>
    </location>
</feature>
<keyword evidence="4 12" id="KW-0347">Helicase</keyword>
<dbReference type="GO" id="GO:0000460">
    <property type="term" value="P:maturation of 5.8S rRNA"/>
    <property type="evidence" value="ECO:0007669"/>
    <property type="project" value="TreeGrafter"/>
</dbReference>
<dbReference type="GO" id="GO:0003724">
    <property type="term" value="F:RNA helicase activity"/>
    <property type="evidence" value="ECO:0007669"/>
    <property type="project" value="InterPro"/>
</dbReference>
<dbReference type="AlphaFoldDB" id="K8F4V4"/>
<dbReference type="Gene3D" id="1.10.3380.30">
    <property type="match status" value="1"/>
</dbReference>
<dbReference type="InterPro" id="IPR001650">
    <property type="entry name" value="Helicase_C-like"/>
</dbReference>
<dbReference type="GO" id="GO:0006401">
    <property type="term" value="P:RNA catabolic process"/>
    <property type="evidence" value="ECO:0007669"/>
    <property type="project" value="InterPro"/>
</dbReference>
<evidence type="ECO:0000256" key="9">
    <source>
        <dbReference type="SAM" id="MobiDB-lite"/>
    </source>
</evidence>
<dbReference type="Gene3D" id="2.40.30.300">
    <property type="match status" value="1"/>
</dbReference>
<dbReference type="PIRSF" id="PIRSF005198">
    <property type="entry name" value="Antiviral_helicase_SKI2"/>
    <property type="match status" value="1"/>
</dbReference>
<evidence type="ECO:0000256" key="3">
    <source>
        <dbReference type="ARBA" id="ARBA00022801"/>
    </source>
</evidence>
<organism evidence="12 13">
    <name type="scientific">Bathycoccus prasinos</name>
    <dbReference type="NCBI Taxonomy" id="41875"/>
    <lineage>
        <taxon>Eukaryota</taxon>
        <taxon>Viridiplantae</taxon>
        <taxon>Chlorophyta</taxon>
        <taxon>Mamiellophyceae</taxon>
        <taxon>Mamiellales</taxon>
        <taxon>Bathycoccaceae</taxon>
        <taxon>Bathycoccus</taxon>
    </lineage>
</organism>
<dbReference type="GeneID" id="19015828"/>
<evidence type="ECO:0000256" key="5">
    <source>
        <dbReference type="ARBA" id="ARBA00022840"/>
    </source>
</evidence>
<dbReference type="InterPro" id="IPR027417">
    <property type="entry name" value="P-loop_NTPase"/>
</dbReference>
<dbReference type="Gene3D" id="3.40.50.300">
    <property type="entry name" value="P-loop containing nucleotide triphosphate hydrolases"/>
    <property type="match status" value="2"/>
</dbReference>
<evidence type="ECO:0000313" key="13">
    <source>
        <dbReference type="Proteomes" id="UP000198341"/>
    </source>
</evidence>
<proteinExistence type="inferred from homology"/>
<dbReference type="STRING" id="41875.K8F4V4"/>
<dbReference type="PANTHER" id="PTHR12131">
    <property type="entry name" value="ATP-DEPENDENT RNA AND DNA HELICASE"/>
    <property type="match status" value="1"/>
</dbReference>
<name>K8F4V4_9CHLO</name>
<dbReference type="eggNOG" id="KOG0948">
    <property type="taxonomic scope" value="Eukaryota"/>
</dbReference>
<dbReference type="InterPro" id="IPR048392">
    <property type="entry name" value="MTR4-like_stalk"/>
</dbReference>
<dbReference type="CDD" id="cd18795">
    <property type="entry name" value="SF2_C_Ski2"/>
    <property type="match status" value="1"/>
</dbReference>
<dbReference type="GO" id="GO:0005524">
    <property type="term" value="F:ATP binding"/>
    <property type="evidence" value="ECO:0007669"/>
    <property type="project" value="UniProtKB-KW"/>
</dbReference>
<dbReference type="FunFam" id="3.40.50.300:FF:000141">
    <property type="entry name" value="ATP-dependent RNA helicase DOB1"/>
    <property type="match status" value="1"/>
</dbReference>
<evidence type="ECO:0000259" key="10">
    <source>
        <dbReference type="PROSITE" id="PS51192"/>
    </source>
</evidence>
<dbReference type="SMART" id="SM01142">
    <property type="entry name" value="DSHCT"/>
    <property type="match status" value="1"/>
</dbReference>
<dbReference type="KEGG" id="bpg:Bathy05g03250"/>
<feature type="region of interest" description="Disordered" evidence="9">
    <location>
        <begin position="1"/>
        <end position="32"/>
    </location>
</feature>
<accession>K8F4V4</accession>
<dbReference type="OrthoDB" id="64767at2759"/>
<evidence type="ECO:0000259" key="11">
    <source>
        <dbReference type="PROSITE" id="PS51194"/>
    </source>
</evidence>
<dbReference type="SUPFAM" id="SSF52540">
    <property type="entry name" value="P-loop containing nucleoside triphosphate hydrolases"/>
    <property type="match status" value="1"/>
</dbReference>
<keyword evidence="5" id="KW-0067">ATP-binding</keyword>
<dbReference type="Pfam" id="PF21408">
    <property type="entry name" value="MTR4-like_stalk"/>
    <property type="match status" value="1"/>
</dbReference>
<dbReference type="InterPro" id="IPR014001">
    <property type="entry name" value="Helicase_ATP-bd"/>
</dbReference>
<dbReference type="PROSITE" id="PS51192">
    <property type="entry name" value="HELICASE_ATP_BIND_1"/>
    <property type="match status" value="1"/>
</dbReference>
<evidence type="ECO:0000256" key="2">
    <source>
        <dbReference type="ARBA" id="ARBA00022741"/>
    </source>
</evidence>
<keyword evidence="8" id="KW-0175">Coiled coil</keyword>
<dbReference type="InterPro" id="IPR050699">
    <property type="entry name" value="RNA-DNA_Helicase"/>
</dbReference>
<dbReference type="CDD" id="cd18024">
    <property type="entry name" value="DEXHc_Mtr4-like"/>
    <property type="match status" value="1"/>
</dbReference>
<evidence type="ECO:0000256" key="8">
    <source>
        <dbReference type="SAM" id="Coils"/>
    </source>
</evidence>
<dbReference type="InterPro" id="IPR016438">
    <property type="entry name" value="SKI2-like"/>
</dbReference>
<dbReference type="Pfam" id="PF13234">
    <property type="entry name" value="MTR4_beta-barrel"/>
    <property type="match status" value="1"/>
</dbReference>
<dbReference type="PROSITE" id="PS51194">
    <property type="entry name" value="HELICASE_CTER"/>
    <property type="match status" value="1"/>
</dbReference>
<protein>
    <submittedName>
        <fullName evidence="12">ATP-dependent RNA helicase DOB1</fullName>
    </submittedName>
</protein>
<dbReference type="FunFam" id="3.40.50.300:FF:000083">
    <property type="entry name" value="ATP-dependent RNA helicase DOB1"/>
    <property type="match status" value="1"/>
</dbReference>
<sequence length="1124" mass="127319">MSPASARKREEEPGGHDEEEDETTTKSKKRTLVVVNEDSGGLDPELATKLPRRHQIKTDEDFLLKSGCARIHPANQFQHGCLHDMVCPENYQPSKKKMPKVPAKKYPFELDTFQEQSVLCLERQESVLVSAHTSAGKTVVAEYAIAMAKRDGQRVVYTSPLKALSNQKYRELKEEFSDVGLMTGDTVINPNASCLVMTTEVLRSMLYKGGEVTREVGWVIYDEIHYMRDKERGVVWEESIVLLPDTVKYVFLSATIPNAREFSEWVCKVHDIPCHIVYTDFRPTPLEHYIYPSGGDGIFLIVDKTSAFKEDNFLKAISIANEKGAEVAQARTAARKASEMNGGDGTQAKLAQNTDVFKIIKMIVDRNYDPVIVFAFNKGECESFANALHKVDLCDENEKEMIDAIYWNAMDALSESDKKLPQVASMPNLLRRGLGVHHSGLLPILKEVIEILFQEGLIKVLFATETMSVGLNMPARTCVFASPRKFDGTGFRWITSGEYTQMSGRAGRRGKDDRGLVVLMVDEKMDAPTAKDMLRGRSDPLDSAFHVSYATLLNLMRVEGAEPEDMIMNSFAQFQNMRRVPQLEAKVALLEKKRDEIKIEHEEQVNEYVKLRDGLDALTSERRAITNLPTHSVPFLQPGRLVRVCVDAPGSSLFSSSDTEALTRMTVDADDQYDDEVRNPLSFDETLLRKSVEDGNDSVWGVIVHFEKVGSKKHSKHQKYLVDVLVKCAEKLKLSDADRETLKLNDPVFSLLNSSERHSLLQCEENRVVDELPAVEFRVVRVPLEQLDCMSSIRVYLPKDLYPIEARTRCGASIREVLKRFEERSKEERERKEQKEEEEEDEIVIPMLDAEKDMKVTDKAYAKTVQKIQMLSKMMQDHGFKTSENAIERLRKHVEKRRLEYLVKHAKKEVTVASGMIKADVLKRMRRVLRRLGYVSEDGVVTQKGRCACELAGADELVATELIFNGTFKALPLHMLVATVSCLVWKEKTGGKGGKDVNGKKQGMNVSEDVFSAHSNVKDAARKVFKQQLECKLKVDVEDSIERLRWDLMEVMLAWCKGNTFSEIMKMTEAFEGSIVRAIRRIEELMRQLASACKVIGESDLEKKFLDACELVKRDIVFTPSLFV</sequence>
<keyword evidence="2" id="KW-0547">Nucleotide-binding</keyword>
<evidence type="ECO:0000313" key="12">
    <source>
        <dbReference type="EMBL" id="CCO16563.1"/>
    </source>
</evidence>
<feature type="coiled-coil region" evidence="8">
    <location>
        <begin position="580"/>
        <end position="607"/>
    </location>
</feature>
<comment type="subcellular location">
    <subcellularLocation>
        <location evidence="1">Nucleus</location>
    </subcellularLocation>
</comment>
<dbReference type="Pfam" id="PF08148">
    <property type="entry name" value="DSHCT"/>
    <property type="match status" value="1"/>
</dbReference>
<comment type="similarity">
    <text evidence="7">Belongs to the DExH box helicase family. SKI2 subfamily.</text>
</comment>
<dbReference type="InterPro" id="IPR012961">
    <property type="entry name" value="Ski2/MTR4_C"/>
</dbReference>
<dbReference type="SMART" id="SM00490">
    <property type="entry name" value="HELICc"/>
    <property type="match status" value="1"/>
</dbReference>